<evidence type="ECO:0000313" key="2">
    <source>
        <dbReference type="EMBL" id="EAQ12077.1"/>
    </source>
</evidence>
<reference evidence="2 3" key="1">
    <citation type="journal article" date="2010" name="J. Bacteriol.">
        <title>Genome sequences of Pelagibaca bermudensis HTCC2601T and Maritimibacter alkaliphilus HTCC2654T, the type strains of two marine Roseobacter genera.</title>
        <authorList>
            <person name="Thrash J.C."/>
            <person name="Cho J.C."/>
            <person name="Ferriera S."/>
            <person name="Johnson J."/>
            <person name="Vergin K.L."/>
            <person name="Giovannoni S.J."/>
        </authorList>
    </citation>
    <scope>NUCLEOTIDE SEQUENCE [LARGE SCALE GENOMIC DNA]</scope>
    <source>
        <strain evidence="2 3">HTCC2654</strain>
    </source>
</reference>
<dbReference type="RefSeq" id="WP_008327878.1">
    <property type="nucleotide sequence ID" value="NZ_CH902578.1"/>
</dbReference>
<protein>
    <submittedName>
        <fullName evidence="2">Uncharacterized protein</fullName>
    </submittedName>
</protein>
<organism evidence="2 3">
    <name type="scientific">Maritimibacter alkaliphilus HTCC2654</name>
    <dbReference type="NCBI Taxonomy" id="314271"/>
    <lineage>
        <taxon>Bacteria</taxon>
        <taxon>Pseudomonadati</taxon>
        <taxon>Pseudomonadota</taxon>
        <taxon>Alphaproteobacteria</taxon>
        <taxon>Rhodobacterales</taxon>
        <taxon>Roseobacteraceae</taxon>
        <taxon>Maritimibacter</taxon>
    </lineage>
</organism>
<name>A3VI78_9RHOB</name>
<sequence length="40" mass="4335">MRNLTPNDRAKGFGTHGVAAETMNEMHGRGAPHPSQEETT</sequence>
<keyword evidence="3" id="KW-1185">Reference proteome</keyword>
<dbReference type="AlphaFoldDB" id="A3VI78"/>
<evidence type="ECO:0000313" key="3">
    <source>
        <dbReference type="Proteomes" id="UP000002931"/>
    </source>
</evidence>
<comment type="caution">
    <text evidence="2">The sequence shown here is derived from an EMBL/GenBank/DDBJ whole genome shotgun (WGS) entry which is preliminary data.</text>
</comment>
<feature type="region of interest" description="Disordered" evidence="1">
    <location>
        <begin position="1"/>
        <end position="40"/>
    </location>
</feature>
<evidence type="ECO:0000256" key="1">
    <source>
        <dbReference type="SAM" id="MobiDB-lite"/>
    </source>
</evidence>
<accession>A3VI78</accession>
<gene>
    <name evidence="2" type="ORF">RB2654_01205</name>
</gene>
<dbReference type="EMBL" id="AAMT01000010">
    <property type="protein sequence ID" value="EAQ12077.1"/>
    <property type="molecule type" value="Genomic_DNA"/>
</dbReference>
<dbReference type="HOGENOM" id="CLU_3292125_0_0_5"/>
<proteinExistence type="predicted"/>
<dbReference type="Proteomes" id="UP000002931">
    <property type="component" value="Unassembled WGS sequence"/>
</dbReference>